<keyword evidence="4" id="KW-1003">Cell membrane</keyword>
<dbReference type="SUPFAM" id="SSF90123">
    <property type="entry name" value="ABC transporter transmembrane region"/>
    <property type="match status" value="1"/>
</dbReference>
<dbReference type="GO" id="GO:0140359">
    <property type="term" value="F:ABC-type transporter activity"/>
    <property type="evidence" value="ECO:0007669"/>
    <property type="project" value="InterPro"/>
</dbReference>
<evidence type="ECO:0000256" key="3">
    <source>
        <dbReference type="ARBA" id="ARBA00022448"/>
    </source>
</evidence>
<dbReference type="SMART" id="SM00382">
    <property type="entry name" value="AAA"/>
    <property type="match status" value="2"/>
</dbReference>
<dbReference type="InterPro" id="IPR027417">
    <property type="entry name" value="P-loop_NTPase"/>
</dbReference>
<feature type="domain" description="ABC transporter" evidence="13">
    <location>
        <begin position="82"/>
        <end position="310"/>
    </location>
</feature>
<dbReference type="Gene3D" id="1.20.1560.10">
    <property type="entry name" value="ABC transporter type 1, transmembrane domain"/>
    <property type="match status" value="1"/>
</dbReference>
<evidence type="ECO:0000256" key="8">
    <source>
        <dbReference type="ARBA" id="ARBA00022989"/>
    </source>
</evidence>
<feature type="transmembrane region" description="Helical" evidence="12">
    <location>
        <begin position="623"/>
        <end position="645"/>
    </location>
</feature>
<keyword evidence="3" id="KW-0813">Transport</keyword>
<evidence type="ECO:0000256" key="12">
    <source>
        <dbReference type="SAM" id="Phobius"/>
    </source>
</evidence>
<gene>
    <name evidence="15" type="ORF">CNMCM6805_005140</name>
</gene>
<keyword evidence="16" id="KW-1185">Reference proteome</keyword>
<evidence type="ECO:0000256" key="10">
    <source>
        <dbReference type="ARBA" id="ARBA00023180"/>
    </source>
</evidence>
<evidence type="ECO:0000256" key="1">
    <source>
        <dbReference type="ARBA" id="ARBA00004651"/>
    </source>
</evidence>
<keyword evidence="9 12" id="KW-0472">Membrane</keyword>
<dbReference type="CDD" id="cd03244">
    <property type="entry name" value="ABCC_MRP_domain2"/>
    <property type="match status" value="1"/>
</dbReference>
<dbReference type="InterPro" id="IPR003439">
    <property type="entry name" value="ABC_transporter-like_ATP-bd"/>
</dbReference>
<comment type="caution">
    <text evidence="15">The sequence shown here is derived from an EMBL/GenBank/DDBJ whole genome shotgun (WGS) entry which is preliminary data.</text>
</comment>
<keyword evidence="10" id="KW-0325">Glycoprotein</keyword>
<evidence type="ECO:0000256" key="4">
    <source>
        <dbReference type="ARBA" id="ARBA00022475"/>
    </source>
</evidence>
<evidence type="ECO:0000256" key="6">
    <source>
        <dbReference type="ARBA" id="ARBA00022741"/>
    </source>
</evidence>
<dbReference type="GO" id="GO:0005524">
    <property type="term" value="F:ATP binding"/>
    <property type="evidence" value="ECO:0007669"/>
    <property type="project" value="UniProtKB-KW"/>
</dbReference>
<feature type="compositionally biased region" description="Low complexity" evidence="11">
    <location>
        <begin position="1001"/>
        <end position="1010"/>
    </location>
</feature>
<organism evidence="15 16">
    <name type="scientific">Aspergillus fumigatiaffinis</name>
    <dbReference type="NCBI Taxonomy" id="340414"/>
    <lineage>
        <taxon>Eukaryota</taxon>
        <taxon>Fungi</taxon>
        <taxon>Dikarya</taxon>
        <taxon>Ascomycota</taxon>
        <taxon>Pezizomycotina</taxon>
        <taxon>Eurotiomycetes</taxon>
        <taxon>Eurotiomycetidae</taxon>
        <taxon>Eurotiales</taxon>
        <taxon>Aspergillaceae</taxon>
        <taxon>Aspergillus</taxon>
        <taxon>Aspergillus subgen. Fumigati</taxon>
    </lineage>
</organism>
<evidence type="ECO:0000256" key="5">
    <source>
        <dbReference type="ARBA" id="ARBA00022692"/>
    </source>
</evidence>
<feature type="transmembrane region" description="Helical" evidence="12">
    <location>
        <begin position="498"/>
        <end position="528"/>
    </location>
</feature>
<feature type="compositionally biased region" description="Basic and acidic residues" evidence="11">
    <location>
        <begin position="1013"/>
        <end position="1027"/>
    </location>
</feature>
<dbReference type="InterPro" id="IPR011527">
    <property type="entry name" value="ABC1_TM_dom"/>
</dbReference>
<evidence type="ECO:0000256" key="2">
    <source>
        <dbReference type="ARBA" id="ARBA00009726"/>
    </source>
</evidence>
<accession>A0A8H4HAG7</accession>
<evidence type="ECO:0000259" key="13">
    <source>
        <dbReference type="PROSITE" id="PS50893"/>
    </source>
</evidence>
<evidence type="ECO:0008006" key="17">
    <source>
        <dbReference type="Google" id="ProtNLM"/>
    </source>
</evidence>
<dbReference type="PANTHER" id="PTHR24223:SF464">
    <property type="entry name" value="ABC-TYPE TRANSPORTER CICA"/>
    <property type="match status" value="1"/>
</dbReference>
<dbReference type="InterPro" id="IPR017871">
    <property type="entry name" value="ABC_transporter-like_CS"/>
</dbReference>
<feature type="compositionally biased region" description="Basic and acidic residues" evidence="11">
    <location>
        <begin position="1034"/>
        <end position="1043"/>
    </location>
</feature>
<proteinExistence type="inferred from homology"/>
<dbReference type="InterPro" id="IPR036640">
    <property type="entry name" value="ABC1_TM_sf"/>
</dbReference>
<dbReference type="EMBL" id="JAAAPX010000027">
    <property type="protein sequence ID" value="KAF4240348.1"/>
    <property type="molecule type" value="Genomic_DNA"/>
</dbReference>
<feature type="domain" description="ABC transmembrane type-1" evidence="14">
    <location>
        <begin position="374"/>
        <end position="651"/>
    </location>
</feature>
<keyword evidence="7" id="KW-0067">ATP-binding</keyword>
<dbReference type="PANTHER" id="PTHR24223">
    <property type="entry name" value="ATP-BINDING CASSETTE SUB-FAMILY C"/>
    <property type="match status" value="1"/>
</dbReference>
<keyword evidence="8 12" id="KW-1133">Transmembrane helix</keyword>
<evidence type="ECO:0000256" key="9">
    <source>
        <dbReference type="ARBA" id="ARBA00023136"/>
    </source>
</evidence>
<feature type="transmembrane region" description="Helical" evidence="12">
    <location>
        <begin position="20"/>
        <end position="46"/>
    </location>
</feature>
<feature type="transmembrane region" description="Helical" evidence="12">
    <location>
        <begin position="371"/>
        <end position="393"/>
    </location>
</feature>
<protein>
    <recommendedName>
        <fullName evidence="17">ABC transporter</fullName>
    </recommendedName>
</protein>
<dbReference type="PROSITE" id="PS50929">
    <property type="entry name" value="ABC_TM1F"/>
    <property type="match status" value="1"/>
</dbReference>
<evidence type="ECO:0000313" key="15">
    <source>
        <dbReference type="EMBL" id="KAF4240348.1"/>
    </source>
</evidence>
<comment type="subcellular location">
    <subcellularLocation>
        <location evidence="1">Cell membrane</location>
        <topology evidence="1">Multi-pass membrane protein</topology>
    </subcellularLocation>
</comment>
<dbReference type="Pfam" id="PF00664">
    <property type="entry name" value="ABC_membrane"/>
    <property type="match status" value="1"/>
</dbReference>
<feature type="transmembrane region" description="Helical" evidence="12">
    <location>
        <begin position="413"/>
        <end position="435"/>
    </location>
</feature>
<evidence type="ECO:0000256" key="7">
    <source>
        <dbReference type="ARBA" id="ARBA00022840"/>
    </source>
</evidence>
<dbReference type="Pfam" id="PF00005">
    <property type="entry name" value="ABC_tran"/>
    <property type="match status" value="2"/>
</dbReference>
<dbReference type="Gene3D" id="3.40.50.300">
    <property type="entry name" value="P-loop containing nucleotide triphosphate hydrolases"/>
    <property type="match status" value="2"/>
</dbReference>
<evidence type="ECO:0000313" key="16">
    <source>
        <dbReference type="Proteomes" id="UP000653565"/>
    </source>
</evidence>
<keyword evidence="5 12" id="KW-0812">Transmembrane</keyword>
<feature type="region of interest" description="Disordered" evidence="11">
    <location>
        <begin position="956"/>
        <end position="1043"/>
    </location>
</feature>
<dbReference type="SUPFAM" id="SSF52540">
    <property type="entry name" value="P-loop containing nucleoside triphosphate hydrolases"/>
    <property type="match status" value="2"/>
</dbReference>
<name>A0A8H4HAG7_9EURO</name>
<keyword evidence="6" id="KW-0547">Nucleotide-binding</keyword>
<feature type="domain" description="ABC transporter" evidence="13">
    <location>
        <begin position="690"/>
        <end position="919"/>
    </location>
</feature>
<dbReference type="InterPro" id="IPR003593">
    <property type="entry name" value="AAA+_ATPase"/>
</dbReference>
<dbReference type="PROSITE" id="PS50893">
    <property type="entry name" value="ABC_TRANSPORTER_2"/>
    <property type="match status" value="2"/>
</dbReference>
<dbReference type="InterPro" id="IPR050173">
    <property type="entry name" value="ABC_transporter_C-like"/>
</dbReference>
<sequence>MVLSLCLFIFAGEKPLAPDIVFTLVAVFNIIKSMLTLSVLGAGQYAQAMVSLQRLSDFMDRKTSPVVTDKTQLTMQAQKLDHRVPSFSTAQVVREFNHTQARLDVEFARGGLNVITGDTGSGKTLLLHSLLLGGSANQGNIGLGKAQFEPIAYASQEPWLFRGSIKDNIVFGTAYDQKRYERVIRDCALEKDLAAFKDGDLKEVGEGGRSLSGGQRQRVSLARAMYTNANLVILDDILSGLDPSTFEWVVTKCIFRSEQRNRTMIMVTNSQRILQMADLVVHMENGRMVHVKKNLSTKNIQGVRDKDYVDHLFHDTPEAFEAVSATFESTSGSDEMSPVSAEASNEGADFQRVSSLRYGFKYLRSFGSGPFVTLAVVSAVGAQALEIGLPAWLSIWSAISVRNEEGGRDGFYLGIYTGLGSAQIAILAVSLLLLYSGAWRSSRDKHMEMISAIFGTTYAWIWSTPVGQVINRFSSDIASLDDTLFRTFRPVLETYLSIGLRILTVTSLIPLFFLPSVVLCGIAIYVGYRYRFAATAMKHIYAASLTPLHHSIAETASGLKTIHAFRAQVMLQKRFNAAVEHHAQAWNAVSDLQRWLAVRMDIFVALISCSAATLAILRPHSSAPVVGLSLTLTTSLCTALLYLVYLSSLLEVEMASYCRIENYIQDLPQEVSSADLDACGVEHWPTRGLISFENFAASYSLDGEEVLKGVNYRANAGQRTAIVGRTGSGKTSLALSLLRLTTRTRGSISIDGVDIESVPVEKLRQSISFIPQDPTLLDGTIRFNLDFNGEFDEGYLQSILDDVAGTRKWKLDDTVELNGRNFSQGERQLITLARAMVSKHKILIIDEGTASLDKASEDRIMAVLRDRFSECTVIAITHRLHSIIDFDQVLVLCDGQVLEAGNPRQLLEGGGEGVFKALYLQQCGTDAVCRRINLPCEGYAQRITFKDQTKLIVARVTGRPAGKKGRSSSSKNEEDDEANGILPSSSSRKPIGLRGPPSPPSSEYTESCSPVELKQEDTKATFRRDPDTPSDSDSEIHSEIKLDQGHSTPAWADVLDAASDSLVVMHDGYLTPYSPMSSGTGLSPRRILFNSSLSLLGAFEFPEDYTYYEYSASGHLSGLSKVLPLPEILKSQAMSHHVYNAAMALAALTMSSFEPYSRGSINLRRHAFHHSLKAIQGLNAELSSSSAADIAVQSWNHDRILSLFATTMLLANFELQRGALLAWRSHMQDLLLKQSSQLRDKMLLLVEEVTALEIQKRQEPELDTFWSSKSSELLCKLDEWRMDVPIDEVPVDDDISGDYLTISSSDHASLIRVSALVFPNARDPCTSAVNYAAYLCTSMRARTRYLPDSGRIVPPDAERTALTICRIAAGIPPTRFGESFTHSYGMLPSVVGAYRWSTNPGLRNWVKLWLAGYRGPREGIWNVQQTLKLLATMDSLPKPGWHFVAMKVIDEPQEPSPDLDEAHSNEPFKCPGYAKVRKFMDEGPVIKKRYRQTANLVNEHEIEEIRREESLAYPPDSIDEQIFPSLVAKSMTRQQPAVFRDFVLTAFPRFFGLNKYRVHVPWAVYVADVLGTTPALDAAIFCITSVFMGRSNHDVALQKSSREMYSKALVSLGGMIKHDKIMRSRESVSTSILLSLFEAYSQTREDSWAQHAAGAALLMSMRGAKSHLTGFDRCLYLSFRSFLTAAAFIEGKPCFFEKPEWQSLINEIRKQDMADPRANATISAIIDVTDRLFMEVVKIPGLMYRVSRHLNASPPASPSDTEQLISRLYQCKEKIHGLASELRLVASVQGHRNTRGKLSLIGPVPSTLPQTFSNGVLRGTKNCFKILDLLLHNLMVSRHDNYYSPYAVADTPAGSGSLSSSSSPLSALEPMPSEFFFDVPRTIPFHIVSRFRDFDDGVSFPLSEGIQMSPVDKWLDQVASSMGMEAFEVVIDDSCSSLDVDPQFEHASALPMREKPVF</sequence>
<feature type="transmembrane region" description="Helical" evidence="12">
    <location>
        <begin position="596"/>
        <end position="617"/>
    </location>
</feature>
<dbReference type="CDD" id="cd18604">
    <property type="entry name" value="ABC_6TM_VMR1_D2_like"/>
    <property type="match status" value="1"/>
</dbReference>
<evidence type="ECO:0000256" key="11">
    <source>
        <dbReference type="SAM" id="MobiDB-lite"/>
    </source>
</evidence>
<dbReference type="FunFam" id="3.40.50.300:FF:002145">
    <property type="entry name" value="ABC transporter (MsbA subfamily)"/>
    <property type="match status" value="1"/>
</dbReference>
<dbReference type="PROSITE" id="PS00211">
    <property type="entry name" value="ABC_TRANSPORTER_1"/>
    <property type="match status" value="2"/>
</dbReference>
<dbReference type="GO" id="GO:0016887">
    <property type="term" value="F:ATP hydrolysis activity"/>
    <property type="evidence" value="ECO:0007669"/>
    <property type="project" value="InterPro"/>
</dbReference>
<dbReference type="GO" id="GO:0005886">
    <property type="term" value="C:plasma membrane"/>
    <property type="evidence" value="ECO:0007669"/>
    <property type="project" value="UniProtKB-SubCell"/>
</dbReference>
<comment type="similarity">
    <text evidence="2">Belongs to the ABC transporter superfamily. ABCC family. Conjugate transporter (TC 3.A.1.208) subfamily.</text>
</comment>
<reference evidence="15" key="1">
    <citation type="journal article" date="2020" name="bioRxiv">
        <title>Genomic and phenotypic heterogeneity of clinical isolates of the human pathogens Aspergillus fumigatus, Aspergillus lentulus and Aspergillus fumigatiaffinis.</title>
        <authorList>
            <person name="dos Santos R.A.C."/>
            <person name="Steenwyk J.L."/>
            <person name="Rivero-Menendez O."/>
            <person name="Mead M.E."/>
            <person name="Silva L.P."/>
            <person name="Bastos R.W."/>
            <person name="Alastruey-Izquierdo A."/>
            <person name="Goldman G.H."/>
            <person name="Rokas A."/>
        </authorList>
    </citation>
    <scope>NUCLEOTIDE SEQUENCE</scope>
    <source>
        <strain evidence="15">CNM-CM6805</strain>
    </source>
</reference>
<reference evidence="15" key="2">
    <citation type="submission" date="2020-04" db="EMBL/GenBank/DDBJ databases">
        <authorList>
            <person name="Santos R.A.C."/>
            <person name="Steenwyk J.L."/>
            <person name="Rivero-Menendez O."/>
            <person name="Mead M.E."/>
            <person name="Silva L.P."/>
            <person name="Bastos R.W."/>
            <person name="Alastruey-Izquierdo A."/>
            <person name="Goldman G.H."/>
            <person name="Rokas A."/>
        </authorList>
    </citation>
    <scope>NUCLEOTIDE SEQUENCE</scope>
    <source>
        <strain evidence="15">CNM-CM6805</strain>
    </source>
</reference>
<evidence type="ECO:0000259" key="14">
    <source>
        <dbReference type="PROSITE" id="PS50929"/>
    </source>
</evidence>
<dbReference type="Proteomes" id="UP000653565">
    <property type="component" value="Unassembled WGS sequence"/>
</dbReference>